<evidence type="ECO:0000313" key="2">
    <source>
        <dbReference type="Proteomes" id="UP000257131"/>
    </source>
</evidence>
<reference evidence="1 2" key="1">
    <citation type="journal article" date="2017" name="Int. J. Syst. Evol. Microbiol.">
        <title>Rhodosalinus sediminis gen. nov., sp. nov., isolated from marine saltern.</title>
        <authorList>
            <person name="Guo L.Y."/>
            <person name="Ling S.K."/>
            <person name="Li C.M."/>
            <person name="Chen G.J."/>
            <person name="Du Z.J."/>
        </authorList>
    </citation>
    <scope>NUCLEOTIDE SEQUENCE [LARGE SCALE GENOMIC DNA]</scope>
    <source>
        <strain evidence="1 2">WDN1C137</strain>
    </source>
</reference>
<name>A0A3D9BVD8_9RHOB</name>
<accession>A0A3D9BVD8</accession>
<dbReference type="OrthoDB" id="7691213at2"/>
<comment type="caution">
    <text evidence="1">The sequence shown here is derived from an EMBL/GenBank/DDBJ whole genome shotgun (WGS) entry which is preliminary data.</text>
</comment>
<keyword evidence="2" id="KW-1185">Reference proteome</keyword>
<dbReference type="RefSeq" id="WP_115979277.1">
    <property type="nucleotide sequence ID" value="NZ_CAJXNW010000088.1"/>
</dbReference>
<protein>
    <submittedName>
        <fullName evidence="1">Uncharacterized protein</fullName>
    </submittedName>
</protein>
<proteinExistence type="predicted"/>
<dbReference type="AlphaFoldDB" id="A0A3D9BVD8"/>
<dbReference type="EMBL" id="QOHR01000007">
    <property type="protein sequence ID" value="REC57291.1"/>
    <property type="molecule type" value="Genomic_DNA"/>
</dbReference>
<evidence type="ECO:0000313" key="1">
    <source>
        <dbReference type="EMBL" id="REC57291.1"/>
    </source>
</evidence>
<dbReference type="Proteomes" id="UP000257131">
    <property type="component" value="Unassembled WGS sequence"/>
</dbReference>
<organism evidence="1 2">
    <name type="scientific">Rhodosalinus sediminis</name>
    <dbReference type="NCBI Taxonomy" id="1940533"/>
    <lineage>
        <taxon>Bacteria</taxon>
        <taxon>Pseudomonadati</taxon>
        <taxon>Pseudomonadota</taxon>
        <taxon>Alphaproteobacteria</taxon>
        <taxon>Rhodobacterales</taxon>
        <taxon>Paracoccaceae</taxon>
        <taxon>Rhodosalinus</taxon>
    </lineage>
</organism>
<sequence length="161" mass="16591">MPHDTPSCSPAERGTPVAALGLDAPERAVLDILRHYCVSFAAPAREGWVTAIRAALDAFGEARGPHVAVAALAALQVLRRTRASGFRFNTPDCPDCAEAVTGHERLLIAALRAAAAGRDEAARAHADLLCEGNGGGRVAAALSVLAETARLRAPAPVSDPA</sequence>
<gene>
    <name evidence="1" type="ORF">DRV84_07515</name>
</gene>